<protein>
    <submittedName>
        <fullName evidence="2">Uncharacterized protein</fullName>
    </submittedName>
</protein>
<evidence type="ECO:0000313" key="3">
    <source>
        <dbReference type="Proteomes" id="UP000034810"/>
    </source>
</evidence>
<dbReference type="Proteomes" id="UP000034810">
    <property type="component" value="Unassembled WGS sequence"/>
</dbReference>
<sequence length="219" mass="24512">MSQKKSLWSNRWFQIVIVIAGVALLILGLTKLLSPGSTVSDKFIDKFNELITVSQEVGGQMTDIGKNIQEVWNKESAGDYTGALKMVDDFIAQTDNIANKANLMADRVIEFKKLAEAVKDQAAKTSSLKVADNLDQLQGLMTKELATLKQLLLFSQEYYSDILAQKRENILSETESETLTELVKTMTTDQQKVQELVNDFQTNRLEMEKAAGLERTPSE</sequence>
<feature type="transmembrane region" description="Helical" evidence="1">
    <location>
        <begin position="12"/>
        <end position="33"/>
    </location>
</feature>
<comment type="caution">
    <text evidence="2">The sequence shown here is derived from an EMBL/GenBank/DDBJ whole genome shotgun (WGS) entry which is preliminary data.</text>
</comment>
<organism evidence="2 3">
    <name type="scientific">Candidatus Wolfebacteria bacterium GW2011_GWC1_43_10</name>
    <dbReference type="NCBI Taxonomy" id="1619011"/>
    <lineage>
        <taxon>Bacteria</taxon>
        <taxon>Candidatus Wolfeibacteriota</taxon>
    </lineage>
</organism>
<evidence type="ECO:0000313" key="2">
    <source>
        <dbReference type="EMBL" id="KKS82654.1"/>
    </source>
</evidence>
<reference evidence="2 3" key="1">
    <citation type="journal article" date="2015" name="Nature">
        <title>rRNA introns, odd ribosomes, and small enigmatic genomes across a large radiation of phyla.</title>
        <authorList>
            <person name="Brown C.T."/>
            <person name="Hug L.A."/>
            <person name="Thomas B.C."/>
            <person name="Sharon I."/>
            <person name="Castelle C.J."/>
            <person name="Singh A."/>
            <person name="Wilkins M.J."/>
            <person name="Williams K.H."/>
            <person name="Banfield J.F."/>
        </authorList>
    </citation>
    <scope>NUCLEOTIDE SEQUENCE [LARGE SCALE GENOMIC DNA]</scope>
</reference>
<evidence type="ECO:0000256" key="1">
    <source>
        <dbReference type="SAM" id="Phobius"/>
    </source>
</evidence>
<proteinExistence type="predicted"/>
<dbReference type="EMBL" id="LCFA01000007">
    <property type="protein sequence ID" value="KKS82654.1"/>
    <property type="molecule type" value="Genomic_DNA"/>
</dbReference>
<keyword evidence="1" id="KW-1133">Transmembrane helix</keyword>
<name>A0A0G1CB83_9BACT</name>
<keyword evidence="1" id="KW-0812">Transmembrane</keyword>
<keyword evidence="1" id="KW-0472">Membrane</keyword>
<gene>
    <name evidence="2" type="ORF">UV58_C0007G0003</name>
</gene>
<dbReference type="AlphaFoldDB" id="A0A0G1CB83"/>
<accession>A0A0G1CB83</accession>